<dbReference type="Proteomes" id="UP001364156">
    <property type="component" value="Chromosome"/>
</dbReference>
<dbReference type="InterPro" id="IPR002035">
    <property type="entry name" value="VWF_A"/>
</dbReference>
<organism evidence="3 4">
    <name type="scientific">Roseovarius phycicola</name>
    <dbReference type="NCBI Taxonomy" id="3080976"/>
    <lineage>
        <taxon>Bacteria</taxon>
        <taxon>Pseudomonadati</taxon>
        <taxon>Pseudomonadota</taxon>
        <taxon>Alphaproteobacteria</taxon>
        <taxon>Rhodobacterales</taxon>
        <taxon>Roseobacteraceae</taxon>
        <taxon>Roseovarius</taxon>
    </lineage>
</organism>
<gene>
    <name evidence="3" type="ORF">RZ517_15575</name>
</gene>
<sequence length="232" mass="24356">MKSTKTILASCLAASLTFSTTASATDCARDAMLVFDGSASMAELGLNLADPKRIDDARTALHDAMPQIAPVRRIGLLTYGPGPENSCEGINLKFGPVADAAQPILEAIELLDPNGLTPLTEAVRTAADVLNYRSEPGIVVLVTDGNETCGGRPCALGAELAATDRDLTVHVIGFRVVTDRFAWDSPEANVYPDGISVAKCLSDQTGGMYVSTETIDELSQALRRTLGCALIG</sequence>
<protein>
    <submittedName>
        <fullName evidence="3">VWA domain-containing protein</fullName>
    </submittedName>
</protein>
<dbReference type="SUPFAM" id="SSF53300">
    <property type="entry name" value="vWA-like"/>
    <property type="match status" value="1"/>
</dbReference>
<dbReference type="CDD" id="cd00198">
    <property type="entry name" value="vWFA"/>
    <property type="match status" value="1"/>
</dbReference>
<evidence type="ECO:0000256" key="1">
    <source>
        <dbReference type="SAM" id="SignalP"/>
    </source>
</evidence>
<dbReference type="SMART" id="SM00327">
    <property type="entry name" value="VWA"/>
    <property type="match status" value="1"/>
</dbReference>
<dbReference type="InterPro" id="IPR036465">
    <property type="entry name" value="vWFA_dom_sf"/>
</dbReference>
<evidence type="ECO:0000313" key="4">
    <source>
        <dbReference type="Proteomes" id="UP001364156"/>
    </source>
</evidence>
<feature type="chain" id="PRO_5046763754" evidence="1">
    <location>
        <begin position="25"/>
        <end position="232"/>
    </location>
</feature>
<feature type="signal peptide" evidence="1">
    <location>
        <begin position="1"/>
        <end position="24"/>
    </location>
</feature>
<proteinExistence type="predicted"/>
<evidence type="ECO:0000313" key="3">
    <source>
        <dbReference type="EMBL" id="WWR46174.1"/>
    </source>
</evidence>
<keyword evidence="1" id="KW-0732">Signal</keyword>
<accession>A0ABZ2HH72</accession>
<dbReference type="RefSeq" id="WP_338549058.1">
    <property type="nucleotide sequence ID" value="NZ_CP146069.1"/>
</dbReference>
<dbReference type="EMBL" id="CP146069">
    <property type="protein sequence ID" value="WWR46174.1"/>
    <property type="molecule type" value="Genomic_DNA"/>
</dbReference>
<keyword evidence="4" id="KW-1185">Reference proteome</keyword>
<dbReference type="PROSITE" id="PS50234">
    <property type="entry name" value="VWFA"/>
    <property type="match status" value="1"/>
</dbReference>
<dbReference type="Pfam" id="PF13519">
    <property type="entry name" value="VWA_2"/>
    <property type="match status" value="1"/>
</dbReference>
<reference evidence="3 4" key="1">
    <citation type="submission" date="2023-10" db="EMBL/GenBank/DDBJ databases">
        <title>Roseovarius strain S88 nov., isolated from a marine algae.</title>
        <authorList>
            <person name="Lee M.W."/>
            <person name="Lee J.K."/>
            <person name="Kim J.M."/>
            <person name="Choi D.G."/>
            <person name="Baek J.H."/>
            <person name="Bayburt H."/>
            <person name="Jung J.J."/>
            <person name="Han D.M."/>
            <person name="Jeon C.O."/>
        </authorList>
    </citation>
    <scope>NUCLEOTIDE SEQUENCE [LARGE SCALE GENOMIC DNA]</scope>
    <source>
        <strain evidence="3 4">S88</strain>
    </source>
</reference>
<name>A0ABZ2HH72_9RHOB</name>
<feature type="domain" description="VWFA" evidence="2">
    <location>
        <begin position="30"/>
        <end position="226"/>
    </location>
</feature>
<dbReference type="Gene3D" id="3.40.50.410">
    <property type="entry name" value="von Willebrand factor, type A domain"/>
    <property type="match status" value="1"/>
</dbReference>
<evidence type="ECO:0000259" key="2">
    <source>
        <dbReference type="PROSITE" id="PS50234"/>
    </source>
</evidence>